<comment type="caution">
    <text evidence="1">The sequence shown here is derived from an EMBL/GenBank/DDBJ whole genome shotgun (WGS) entry which is preliminary data.</text>
</comment>
<proteinExistence type="predicted"/>
<protein>
    <submittedName>
        <fullName evidence="1">Uncharacterized protein</fullName>
    </submittedName>
</protein>
<gene>
    <name evidence="1" type="ORF">DFH08DRAFT_977558</name>
</gene>
<evidence type="ECO:0000313" key="1">
    <source>
        <dbReference type="EMBL" id="KAJ7302849.1"/>
    </source>
</evidence>
<dbReference type="EMBL" id="JARIHO010000111">
    <property type="protein sequence ID" value="KAJ7302849.1"/>
    <property type="molecule type" value="Genomic_DNA"/>
</dbReference>
<sequence length="257" mass="30122">MSCPRLWRGFRRALWEATASDRKSFPEVSAFGVLCPFHEQIFARTEQRLGPSHLQYPVKFWLGTQVWSCPSPFEAELYRCAMGLTVHPSAIQVAQSFSFRLQRRQHFYFILGLGKVVNTERRTLILYHHHDSVKLSHCTLPQVYHSTPSSAKKQCPALPEVQRRRKCATSARYRECHAEELLPKERERAVRRRTHLKTLKEGDDELERARARARANSARYHAQNRERLAARARDDRKTAFVAKYGFRAYLERRLDNL</sequence>
<dbReference type="Proteomes" id="UP001218218">
    <property type="component" value="Unassembled WGS sequence"/>
</dbReference>
<organism evidence="1 2">
    <name type="scientific">Mycena albidolilacea</name>
    <dbReference type="NCBI Taxonomy" id="1033008"/>
    <lineage>
        <taxon>Eukaryota</taxon>
        <taxon>Fungi</taxon>
        <taxon>Dikarya</taxon>
        <taxon>Basidiomycota</taxon>
        <taxon>Agaricomycotina</taxon>
        <taxon>Agaricomycetes</taxon>
        <taxon>Agaricomycetidae</taxon>
        <taxon>Agaricales</taxon>
        <taxon>Marasmiineae</taxon>
        <taxon>Mycenaceae</taxon>
        <taxon>Mycena</taxon>
    </lineage>
</organism>
<keyword evidence="2" id="KW-1185">Reference proteome</keyword>
<evidence type="ECO:0000313" key="2">
    <source>
        <dbReference type="Proteomes" id="UP001218218"/>
    </source>
</evidence>
<reference evidence="1" key="1">
    <citation type="submission" date="2023-03" db="EMBL/GenBank/DDBJ databases">
        <title>Massive genome expansion in bonnet fungi (Mycena s.s.) driven by repeated elements and novel gene families across ecological guilds.</title>
        <authorList>
            <consortium name="Lawrence Berkeley National Laboratory"/>
            <person name="Harder C.B."/>
            <person name="Miyauchi S."/>
            <person name="Viragh M."/>
            <person name="Kuo A."/>
            <person name="Thoen E."/>
            <person name="Andreopoulos B."/>
            <person name="Lu D."/>
            <person name="Skrede I."/>
            <person name="Drula E."/>
            <person name="Henrissat B."/>
            <person name="Morin E."/>
            <person name="Kohler A."/>
            <person name="Barry K."/>
            <person name="LaButti K."/>
            <person name="Morin E."/>
            <person name="Salamov A."/>
            <person name="Lipzen A."/>
            <person name="Mereny Z."/>
            <person name="Hegedus B."/>
            <person name="Baldrian P."/>
            <person name="Stursova M."/>
            <person name="Weitz H."/>
            <person name="Taylor A."/>
            <person name="Grigoriev I.V."/>
            <person name="Nagy L.G."/>
            <person name="Martin F."/>
            <person name="Kauserud H."/>
        </authorList>
    </citation>
    <scope>NUCLEOTIDE SEQUENCE</scope>
    <source>
        <strain evidence="1">CBHHK002</strain>
    </source>
</reference>
<name>A0AAD7E9E8_9AGAR</name>
<accession>A0AAD7E9E8</accession>
<dbReference type="AlphaFoldDB" id="A0AAD7E9E8"/>